<proteinExistence type="predicted"/>
<feature type="region of interest" description="Disordered" evidence="1">
    <location>
        <begin position="198"/>
        <end position="273"/>
    </location>
</feature>
<feature type="region of interest" description="Disordered" evidence="1">
    <location>
        <begin position="156"/>
        <end position="184"/>
    </location>
</feature>
<dbReference type="AlphaFoldDB" id="A0A5B0QI72"/>
<gene>
    <name evidence="2" type="ORF">PGT21_011213</name>
</gene>
<evidence type="ECO:0000313" key="3">
    <source>
        <dbReference type="Proteomes" id="UP000324748"/>
    </source>
</evidence>
<feature type="compositionally biased region" description="Polar residues" evidence="1">
    <location>
        <begin position="156"/>
        <end position="175"/>
    </location>
</feature>
<feature type="compositionally biased region" description="Polar residues" evidence="1">
    <location>
        <begin position="209"/>
        <end position="223"/>
    </location>
</feature>
<comment type="caution">
    <text evidence="2">The sequence shown here is derived from an EMBL/GenBank/DDBJ whole genome shotgun (WGS) entry which is preliminary data.</text>
</comment>
<feature type="region of interest" description="Disordered" evidence="1">
    <location>
        <begin position="24"/>
        <end position="95"/>
    </location>
</feature>
<name>A0A5B0QI72_PUCGR</name>
<keyword evidence="3" id="KW-1185">Reference proteome</keyword>
<feature type="compositionally biased region" description="Low complexity" evidence="1">
    <location>
        <begin position="24"/>
        <end position="45"/>
    </location>
</feature>
<protein>
    <submittedName>
        <fullName evidence="2">Uncharacterized protein</fullName>
    </submittedName>
</protein>
<feature type="region of interest" description="Disordered" evidence="1">
    <location>
        <begin position="288"/>
        <end position="327"/>
    </location>
</feature>
<feature type="compositionally biased region" description="Polar residues" evidence="1">
    <location>
        <begin position="76"/>
        <end position="88"/>
    </location>
</feature>
<sequence>MVAIANARAIPANLNGLIEKRQFRSTNSQSSSSSFGVSSGSEVTSDGISRTAVYSGTPHTITQRSHSLPDIGQGESGSSFQTSQNPPQIIQDPFPQVSAPFQTTQLASESTQSIGMPVLPIALPIVTLSMSIPPPSITIDPLGTSTPAATFTQTIPVAPSNPSSIPASTNAAQGTSPPPRPSKAVLSNLLSNPNAVETANQLRRPPSQLLETSNRVSKPSNRFPQDPDDTEPETSNPTKSPSNSSTTQTSTHKGHATKASPVHSFPVFGMPVGPHAQELISTKSTAENLNPDQELGHPPTINLPSQTSHPQNSNVPMQVGPPQNNDSTTQAPTIGLSIAPVSQAQRPSTHVLAPSSPPAGTATGPFNEARLETGLIPIVIESYDPEGQPFRSDGLLMISNIVPMA</sequence>
<feature type="compositionally biased region" description="Polar residues" evidence="1">
    <location>
        <begin position="46"/>
        <end position="66"/>
    </location>
</feature>
<organism evidence="2 3">
    <name type="scientific">Puccinia graminis f. sp. tritici</name>
    <dbReference type="NCBI Taxonomy" id="56615"/>
    <lineage>
        <taxon>Eukaryota</taxon>
        <taxon>Fungi</taxon>
        <taxon>Dikarya</taxon>
        <taxon>Basidiomycota</taxon>
        <taxon>Pucciniomycotina</taxon>
        <taxon>Pucciniomycetes</taxon>
        <taxon>Pucciniales</taxon>
        <taxon>Pucciniaceae</taxon>
        <taxon>Puccinia</taxon>
    </lineage>
</organism>
<feature type="compositionally biased region" description="Low complexity" evidence="1">
    <location>
        <begin position="233"/>
        <end position="251"/>
    </location>
</feature>
<accession>A0A5B0QI72</accession>
<reference evidence="2 3" key="1">
    <citation type="submission" date="2019-05" db="EMBL/GenBank/DDBJ databases">
        <title>Emergence of the Ug99 lineage of the wheat stem rust pathogen through somatic hybridization.</title>
        <authorList>
            <person name="Li F."/>
            <person name="Upadhyaya N.M."/>
            <person name="Sperschneider J."/>
            <person name="Matny O."/>
            <person name="Nguyen-Phuc H."/>
            <person name="Mago R."/>
            <person name="Raley C."/>
            <person name="Miller M.E."/>
            <person name="Silverstein K.A.T."/>
            <person name="Henningsen E."/>
            <person name="Hirsch C.D."/>
            <person name="Visser B."/>
            <person name="Pretorius Z.A."/>
            <person name="Steffenson B.J."/>
            <person name="Schwessinger B."/>
            <person name="Dodds P.N."/>
            <person name="Figueroa M."/>
        </authorList>
    </citation>
    <scope>NUCLEOTIDE SEQUENCE [LARGE SCALE GENOMIC DNA]</scope>
    <source>
        <strain evidence="2">21-0</strain>
    </source>
</reference>
<dbReference type="EMBL" id="VSWC01000015">
    <property type="protein sequence ID" value="KAA1112805.1"/>
    <property type="molecule type" value="Genomic_DNA"/>
</dbReference>
<dbReference type="OrthoDB" id="2506553at2759"/>
<evidence type="ECO:0000313" key="2">
    <source>
        <dbReference type="EMBL" id="KAA1112805.1"/>
    </source>
</evidence>
<dbReference type="Proteomes" id="UP000324748">
    <property type="component" value="Unassembled WGS sequence"/>
</dbReference>
<evidence type="ECO:0000256" key="1">
    <source>
        <dbReference type="SAM" id="MobiDB-lite"/>
    </source>
</evidence>
<feature type="compositionally biased region" description="Polar residues" evidence="1">
    <location>
        <begin position="302"/>
        <end position="327"/>
    </location>
</feature>